<feature type="compositionally biased region" description="Polar residues" evidence="1">
    <location>
        <begin position="456"/>
        <end position="485"/>
    </location>
</feature>
<feature type="domain" description="PX" evidence="2">
    <location>
        <begin position="103"/>
        <end position="221"/>
    </location>
</feature>
<dbReference type="SUPFAM" id="SSF64268">
    <property type="entry name" value="PX domain"/>
    <property type="match status" value="1"/>
</dbReference>
<evidence type="ECO:0000259" key="2">
    <source>
        <dbReference type="PROSITE" id="PS50195"/>
    </source>
</evidence>
<accession>K8F3Z4</accession>
<dbReference type="PANTHER" id="PTHR10555:SF170">
    <property type="entry name" value="FI18122P1"/>
    <property type="match status" value="1"/>
</dbReference>
<dbReference type="SMART" id="SM00312">
    <property type="entry name" value="PX"/>
    <property type="match status" value="1"/>
</dbReference>
<evidence type="ECO:0000313" key="4">
    <source>
        <dbReference type="Proteomes" id="UP000198341"/>
    </source>
</evidence>
<evidence type="ECO:0000313" key="3">
    <source>
        <dbReference type="EMBL" id="CCO19515.1"/>
    </source>
</evidence>
<dbReference type="Proteomes" id="UP000198341">
    <property type="component" value="Chromosome 14"/>
</dbReference>
<dbReference type="GeneID" id="19011732"/>
<dbReference type="RefSeq" id="XP_007509058.1">
    <property type="nucleotide sequence ID" value="XM_007508996.1"/>
</dbReference>
<dbReference type="OrthoDB" id="5227681at2759"/>
<dbReference type="GO" id="GO:0005768">
    <property type="term" value="C:endosome"/>
    <property type="evidence" value="ECO:0007669"/>
    <property type="project" value="TreeGrafter"/>
</dbReference>
<feature type="region of interest" description="Disordered" evidence="1">
    <location>
        <begin position="443"/>
        <end position="485"/>
    </location>
</feature>
<dbReference type="InterPro" id="IPR027267">
    <property type="entry name" value="AH/BAR_dom_sf"/>
</dbReference>
<feature type="compositionally biased region" description="Polar residues" evidence="1">
    <location>
        <begin position="40"/>
        <end position="51"/>
    </location>
</feature>
<keyword evidence="4" id="KW-1185">Reference proteome</keyword>
<dbReference type="KEGG" id="bpg:Bathy14g00280"/>
<reference evidence="3 4" key="1">
    <citation type="submission" date="2011-10" db="EMBL/GenBank/DDBJ databases">
        <authorList>
            <person name="Genoscope - CEA"/>
        </authorList>
    </citation>
    <scope>NUCLEOTIDE SEQUENCE [LARGE SCALE GENOMIC DNA]</scope>
    <source>
        <strain evidence="3 4">RCC 1105</strain>
    </source>
</reference>
<feature type="compositionally biased region" description="Low complexity" evidence="1">
    <location>
        <begin position="1"/>
        <end position="20"/>
    </location>
</feature>
<dbReference type="AlphaFoldDB" id="K8F3Z4"/>
<gene>
    <name evidence="3" type="ordered locus">Bathy14g00280</name>
</gene>
<dbReference type="Gene3D" id="1.20.1270.60">
    <property type="entry name" value="Arfaptin homology (AH) domain/BAR domain"/>
    <property type="match status" value="1"/>
</dbReference>
<dbReference type="PANTHER" id="PTHR10555">
    <property type="entry name" value="SORTING NEXIN"/>
    <property type="match status" value="1"/>
</dbReference>
<dbReference type="InterPro" id="IPR001683">
    <property type="entry name" value="PX_dom"/>
</dbReference>
<proteinExistence type="predicted"/>
<dbReference type="Gene3D" id="3.30.1520.10">
    <property type="entry name" value="Phox-like domain"/>
    <property type="match status" value="1"/>
</dbReference>
<protein>
    <recommendedName>
        <fullName evidence="2">PX domain-containing protein</fullName>
    </recommendedName>
</protein>
<feature type="region of interest" description="Disordered" evidence="1">
    <location>
        <begin position="1"/>
        <end position="106"/>
    </location>
</feature>
<sequence>MANPSTTAAKAETTAADKGAPAPPPPAYESLKNKNDDDVSNTNASSDSPLNHPNAPPASTEENERTSSSRFEKLTARELLAISPNSDQLLSSSSENGEKDEEETLKCEVGDPKKIGQGLTAYAAYTIKSESTCRSYKKASAQVERRYSDFEWLRNKLLQNYPGIVLYKLPEKISVADPFDEEFLEKRRVGFEQFMKAACENEELKLSKVLMQFLCDDQLEKEPWYAKVNATSALDGIGSMFSGLGNEDESVPSNSSNNNTPNKMNSANTNTNNTNNNINSESPGGEQATTTSSGNKEDPDFAALSSYIKKLEKELRVSVDVAEQVILSFYSLAMLSEAMGENASFLGDCETKGAQMLLKSNQAGGLGKAFKKTGEAMKAMKDPMERRSRDLSKQFRQPLVWAKHLSESCKESTEARAKCLYDVVQAKKRLEQASKKLENQLGGGSIVVNAPPPPLNSSSTPDATPTKATGATESPTSTAGTPNNATEQLTSWFSSVTASLTAKPPTIYEMQQDVELKTREARAMEAKYELVKRRTMIELPNAHERIEKVLNSCFEDMTQLMQELAKVQVAEFESIMPGSTNAQH</sequence>
<dbReference type="eggNOG" id="KOG2273">
    <property type="taxonomic scope" value="Eukaryota"/>
</dbReference>
<dbReference type="EMBL" id="FO082265">
    <property type="protein sequence ID" value="CCO19515.1"/>
    <property type="molecule type" value="Genomic_DNA"/>
</dbReference>
<dbReference type="GO" id="GO:0035091">
    <property type="term" value="F:phosphatidylinositol binding"/>
    <property type="evidence" value="ECO:0007669"/>
    <property type="project" value="InterPro"/>
</dbReference>
<dbReference type="PROSITE" id="PS50195">
    <property type="entry name" value="PX"/>
    <property type="match status" value="1"/>
</dbReference>
<dbReference type="STRING" id="41875.K8F3Z4"/>
<feature type="compositionally biased region" description="Low complexity" evidence="1">
    <location>
        <begin position="251"/>
        <end position="279"/>
    </location>
</feature>
<dbReference type="Pfam" id="PF00787">
    <property type="entry name" value="PX"/>
    <property type="match status" value="1"/>
</dbReference>
<name>K8F3Z4_9CHLO</name>
<organism evidence="3 4">
    <name type="scientific">Bathycoccus prasinos</name>
    <dbReference type="NCBI Taxonomy" id="41875"/>
    <lineage>
        <taxon>Eukaryota</taxon>
        <taxon>Viridiplantae</taxon>
        <taxon>Chlorophyta</taxon>
        <taxon>Mamiellophyceae</taxon>
        <taxon>Mamiellales</taxon>
        <taxon>Bathycoccaceae</taxon>
        <taxon>Bathycoccus</taxon>
    </lineage>
</organism>
<feature type="region of interest" description="Disordered" evidence="1">
    <location>
        <begin position="245"/>
        <end position="299"/>
    </location>
</feature>
<dbReference type="InterPro" id="IPR036871">
    <property type="entry name" value="PX_dom_sf"/>
</dbReference>
<evidence type="ECO:0000256" key="1">
    <source>
        <dbReference type="SAM" id="MobiDB-lite"/>
    </source>
</evidence>
<feature type="compositionally biased region" description="Basic and acidic residues" evidence="1">
    <location>
        <begin position="62"/>
        <end position="76"/>
    </location>
</feature>